<comment type="caution">
    <text evidence="4">The sequence shown here is derived from an EMBL/GenBank/DDBJ whole genome shotgun (WGS) entry which is preliminary data.</text>
</comment>
<dbReference type="EMBL" id="JAPMOS010000062">
    <property type="protein sequence ID" value="KAJ4456733.1"/>
    <property type="molecule type" value="Genomic_DNA"/>
</dbReference>
<evidence type="ECO:0000313" key="4">
    <source>
        <dbReference type="EMBL" id="KAJ4456733.1"/>
    </source>
</evidence>
<dbReference type="Pfam" id="PF01833">
    <property type="entry name" value="TIG"/>
    <property type="match status" value="1"/>
</dbReference>
<sequence>MCHRAAGYGRGEVGADRGDKMQSTFEENTALVLGGALCLDGAATTLTLSQSSISGNRALPILREGAIQTMSRGGALYCSNCTVDTEDATMTGNGYNDVTAAFDVSSVECVGAGSGCLPCGPTTACQRCQSGSVIPRLCESGLDGATVTCHPLQGCLASKTRKDLVINTSFLNFPWCSVVVNGADLEIDTVSPAEVPMAGGALLHLTGYFGETAAELGAVQVAGAECINLLWINSTDAECTAPALTPEQHELTVSSPLATGLSHAVLLAIDSSAQATLHTLALSTGALSPEFQSGVFYYDATVTAASVQVLVTPSCPNASVSVNGESAATPVLLRGGSNVILVNVTSLDGTAGRQYVYVRATVPATASKANGTIIGLAAGLGSAVVVLGTVLGALLISRASRGRHQDSAQKDAAIEMHAVSQAVTTGNTSDPIAADPAAVLGVPVAATSSAIG</sequence>
<dbReference type="Gene3D" id="2.60.40.10">
    <property type="entry name" value="Immunoglobulins"/>
    <property type="match status" value="1"/>
</dbReference>
<feature type="domain" description="IPT/TIG" evidence="2">
    <location>
        <begin position="186"/>
        <end position="254"/>
    </location>
</feature>
<keyword evidence="1" id="KW-0812">Transmembrane</keyword>
<keyword evidence="1" id="KW-1133">Transmembrane helix</keyword>
<protein>
    <submittedName>
        <fullName evidence="4">Uncharacterized protein</fullName>
    </submittedName>
</protein>
<dbReference type="InterPro" id="IPR025883">
    <property type="entry name" value="Cadherin-like_domain"/>
</dbReference>
<dbReference type="InterPro" id="IPR013783">
    <property type="entry name" value="Ig-like_fold"/>
</dbReference>
<dbReference type="Proteomes" id="UP001141327">
    <property type="component" value="Unassembled WGS sequence"/>
</dbReference>
<evidence type="ECO:0000256" key="1">
    <source>
        <dbReference type="SAM" id="Phobius"/>
    </source>
</evidence>
<evidence type="ECO:0000313" key="5">
    <source>
        <dbReference type="Proteomes" id="UP001141327"/>
    </source>
</evidence>
<reference evidence="4" key="1">
    <citation type="journal article" date="2022" name="bioRxiv">
        <title>Genomics of Preaxostyla Flagellates Illuminates Evolutionary Transitions and the Path Towards Mitochondrial Loss.</title>
        <authorList>
            <person name="Novak L.V.F."/>
            <person name="Treitli S.C."/>
            <person name="Pyrih J."/>
            <person name="Halakuc P."/>
            <person name="Pipaliya S.V."/>
            <person name="Vacek V."/>
            <person name="Brzon O."/>
            <person name="Soukal P."/>
            <person name="Eme L."/>
            <person name="Dacks J.B."/>
            <person name="Karnkowska A."/>
            <person name="Elias M."/>
            <person name="Hampl V."/>
        </authorList>
    </citation>
    <scope>NUCLEOTIDE SEQUENCE</scope>
    <source>
        <strain evidence="4">RCP-MX</strain>
    </source>
</reference>
<organism evidence="4 5">
    <name type="scientific">Paratrimastix pyriformis</name>
    <dbReference type="NCBI Taxonomy" id="342808"/>
    <lineage>
        <taxon>Eukaryota</taxon>
        <taxon>Metamonada</taxon>
        <taxon>Preaxostyla</taxon>
        <taxon>Paratrimastigidae</taxon>
        <taxon>Paratrimastix</taxon>
    </lineage>
</organism>
<dbReference type="InterPro" id="IPR002909">
    <property type="entry name" value="IPT_dom"/>
</dbReference>
<evidence type="ECO:0000259" key="2">
    <source>
        <dbReference type="Pfam" id="PF01833"/>
    </source>
</evidence>
<feature type="domain" description="Cadherin-like beta-sandwich-like" evidence="3">
    <location>
        <begin position="287"/>
        <end position="356"/>
    </location>
</feature>
<keyword evidence="5" id="KW-1185">Reference proteome</keyword>
<accession>A0ABQ8UBS1</accession>
<gene>
    <name evidence="4" type="ORF">PAPYR_7945</name>
</gene>
<dbReference type="Pfam" id="PF12733">
    <property type="entry name" value="Cadherin-like"/>
    <property type="match status" value="1"/>
</dbReference>
<evidence type="ECO:0000259" key="3">
    <source>
        <dbReference type="Pfam" id="PF12733"/>
    </source>
</evidence>
<dbReference type="InterPro" id="IPR014756">
    <property type="entry name" value="Ig_E-set"/>
</dbReference>
<keyword evidence="1" id="KW-0472">Membrane</keyword>
<dbReference type="CDD" id="cd00603">
    <property type="entry name" value="IPT_PCSR"/>
    <property type="match status" value="1"/>
</dbReference>
<feature type="transmembrane region" description="Helical" evidence="1">
    <location>
        <begin position="373"/>
        <end position="396"/>
    </location>
</feature>
<dbReference type="SUPFAM" id="SSF81296">
    <property type="entry name" value="E set domains"/>
    <property type="match status" value="1"/>
</dbReference>
<proteinExistence type="predicted"/>
<name>A0ABQ8UBS1_9EUKA</name>